<sequence>KFVFQKLNIVKWIDLVNRYAANSDIYINGTETKLYVDNLPQGKDEVKGTKWFKVPPGKTKVQLALSSFAELESATAEIREAWV</sequence>
<evidence type="ECO:0000313" key="2">
    <source>
        <dbReference type="Proteomes" id="UP001253851"/>
    </source>
</evidence>
<dbReference type="EMBL" id="JARQDZ010000073">
    <property type="protein sequence ID" value="MDT2984612.1"/>
    <property type="molecule type" value="Genomic_DNA"/>
</dbReference>
<dbReference type="AlphaFoldDB" id="A0ABD5FSD8"/>
<protein>
    <submittedName>
        <fullName evidence="1">Phage tail family protein</fullName>
    </submittedName>
</protein>
<organism evidence="1 2">
    <name type="scientific">Enterococcus casseliflavus</name>
    <name type="common">Enterococcus flavescens</name>
    <dbReference type="NCBI Taxonomy" id="37734"/>
    <lineage>
        <taxon>Bacteria</taxon>
        <taxon>Bacillati</taxon>
        <taxon>Bacillota</taxon>
        <taxon>Bacilli</taxon>
        <taxon>Lactobacillales</taxon>
        <taxon>Enterococcaceae</taxon>
        <taxon>Enterococcus</taxon>
    </lineage>
</organism>
<feature type="non-terminal residue" evidence="1">
    <location>
        <position position="1"/>
    </location>
</feature>
<accession>A0ABD5FSD8</accession>
<dbReference type="Proteomes" id="UP001253851">
    <property type="component" value="Unassembled WGS sequence"/>
</dbReference>
<name>A0ABD5FSD8_ENTCA</name>
<proteinExistence type="predicted"/>
<comment type="caution">
    <text evidence="1">The sequence shown here is derived from an EMBL/GenBank/DDBJ whole genome shotgun (WGS) entry which is preliminary data.</text>
</comment>
<evidence type="ECO:0000313" key="1">
    <source>
        <dbReference type="EMBL" id="MDT2984612.1"/>
    </source>
</evidence>
<reference evidence="1 2" key="1">
    <citation type="submission" date="2023-03" db="EMBL/GenBank/DDBJ databases">
        <authorList>
            <person name="Shen W."/>
            <person name="Cai J."/>
        </authorList>
    </citation>
    <scope>NUCLEOTIDE SEQUENCE [LARGE SCALE GENOMIC DNA]</scope>
    <source>
        <strain evidence="1 2">B516</strain>
    </source>
</reference>
<gene>
    <name evidence="1" type="ORF">P7I34_18520</name>
</gene>